<dbReference type="EMBL" id="BART01011351">
    <property type="protein sequence ID" value="GAG83967.1"/>
    <property type="molecule type" value="Genomic_DNA"/>
</dbReference>
<dbReference type="AlphaFoldDB" id="X1BS57"/>
<keyword evidence="1" id="KW-0812">Transmembrane</keyword>
<keyword evidence="1" id="KW-1133">Transmembrane helix</keyword>
<evidence type="ECO:0000313" key="2">
    <source>
        <dbReference type="EMBL" id="GAG83967.1"/>
    </source>
</evidence>
<comment type="caution">
    <text evidence="2">The sequence shown here is derived from an EMBL/GenBank/DDBJ whole genome shotgun (WGS) entry which is preliminary data.</text>
</comment>
<gene>
    <name evidence="2" type="ORF">S01H4_24227</name>
</gene>
<name>X1BS57_9ZZZZ</name>
<protein>
    <submittedName>
        <fullName evidence="2">Uncharacterized protein</fullName>
    </submittedName>
</protein>
<evidence type="ECO:0000256" key="1">
    <source>
        <dbReference type="SAM" id="Phobius"/>
    </source>
</evidence>
<feature type="transmembrane region" description="Helical" evidence="1">
    <location>
        <begin position="47"/>
        <end position="64"/>
    </location>
</feature>
<feature type="transmembrane region" description="Helical" evidence="1">
    <location>
        <begin position="7"/>
        <end position="27"/>
    </location>
</feature>
<accession>X1BS57</accession>
<organism evidence="2">
    <name type="scientific">marine sediment metagenome</name>
    <dbReference type="NCBI Taxonomy" id="412755"/>
    <lineage>
        <taxon>unclassified sequences</taxon>
        <taxon>metagenomes</taxon>
        <taxon>ecological metagenomes</taxon>
    </lineage>
</organism>
<reference evidence="2" key="1">
    <citation type="journal article" date="2014" name="Front. Microbiol.">
        <title>High frequency of phylogenetically diverse reductive dehalogenase-homologous genes in deep subseafloor sedimentary metagenomes.</title>
        <authorList>
            <person name="Kawai M."/>
            <person name="Futagami T."/>
            <person name="Toyoda A."/>
            <person name="Takaki Y."/>
            <person name="Nishi S."/>
            <person name="Hori S."/>
            <person name="Arai W."/>
            <person name="Tsubouchi T."/>
            <person name="Morono Y."/>
            <person name="Uchiyama I."/>
            <person name="Ito T."/>
            <person name="Fujiyama A."/>
            <person name="Inagaki F."/>
            <person name="Takami H."/>
        </authorList>
    </citation>
    <scope>NUCLEOTIDE SEQUENCE</scope>
    <source>
        <strain evidence="2">Expedition CK06-06</strain>
    </source>
</reference>
<keyword evidence="1" id="KW-0472">Membrane</keyword>
<sequence>MKVELSIIYFILGIFYSFATVSSFIGWPQKWMAYWKTDPHEGSDTAQIAMALWDLALATAFFYLSNNLATSF</sequence>
<proteinExistence type="predicted"/>